<dbReference type="Pfam" id="PF01728">
    <property type="entry name" value="FtsJ"/>
    <property type="match status" value="1"/>
</dbReference>
<dbReference type="Gene3D" id="3.40.50.150">
    <property type="entry name" value="Vaccinia Virus protein VP39"/>
    <property type="match status" value="1"/>
</dbReference>
<evidence type="ECO:0000256" key="5">
    <source>
        <dbReference type="ARBA" id="ARBA00037569"/>
    </source>
</evidence>
<keyword evidence="1 11" id="KW-0698">rRNA processing</keyword>
<dbReference type="SUPFAM" id="SSF53335">
    <property type="entry name" value="S-adenosyl-L-methionine-dependent methyltransferases"/>
    <property type="match status" value="1"/>
</dbReference>
<dbReference type="PANTHER" id="PTHR10920:SF18">
    <property type="entry name" value="RRNA METHYLTRANSFERASE 2, MITOCHONDRIAL"/>
    <property type="match status" value="1"/>
</dbReference>
<dbReference type="InterPro" id="IPR050082">
    <property type="entry name" value="RNA_methyltr_RlmE"/>
</dbReference>
<keyword evidence="11" id="KW-0963">Cytoplasm</keyword>
<gene>
    <name evidence="11 14" type="primary">rlmE</name>
    <name evidence="11" type="synonym">ftsJ</name>
    <name evidence="11" type="synonym">rrmJ</name>
    <name evidence="14" type="ORF">TRIP_B200466</name>
</gene>
<organism evidence="14">
    <name type="scientific">Uncultured Desulfatiglans sp</name>
    <dbReference type="NCBI Taxonomy" id="1748965"/>
    <lineage>
        <taxon>Bacteria</taxon>
        <taxon>Pseudomonadati</taxon>
        <taxon>Thermodesulfobacteriota</taxon>
        <taxon>Desulfobacteria</taxon>
        <taxon>Desulfatiglandales</taxon>
        <taxon>Desulfatiglandaceae</taxon>
        <taxon>Desulfatiglans</taxon>
        <taxon>environmental samples</taxon>
    </lineage>
</organism>
<evidence type="ECO:0000256" key="8">
    <source>
        <dbReference type="ARBA" id="ARBA00041995"/>
    </source>
</evidence>
<dbReference type="GO" id="GO:0008650">
    <property type="term" value="F:rRNA (uridine-2'-O-)-methyltransferase activity"/>
    <property type="evidence" value="ECO:0007669"/>
    <property type="project" value="UniProtKB-UniRule"/>
</dbReference>
<dbReference type="PANTHER" id="PTHR10920">
    <property type="entry name" value="RIBOSOMAL RNA METHYLTRANSFERASE"/>
    <property type="match status" value="1"/>
</dbReference>
<feature type="binding site" evidence="11">
    <location>
        <position position="71"/>
    </location>
    <ligand>
        <name>S-adenosyl-L-methionine</name>
        <dbReference type="ChEBI" id="CHEBI:59789"/>
    </ligand>
</feature>
<evidence type="ECO:0000256" key="11">
    <source>
        <dbReference type="HAMAP-Rule" id="MF_01547"/>
    </source>
</evidence>
<dbReference type="InterPro" id="IPR002877">
    <property type="entry name" value="RNA_MeTrfase_FtsJ_dom"/>
</dbReference>
<sequence>MQKNTWDDHYARRAREENWLARSVYKLQEIDRRFRIIRKGDRILDLGCYPGSWSQYALRTTAPQGHVAGIDLKKPERLSALKFQFIQADIFSIDIQTLQQNLGPRDVVLSDLAPQTTGAPATDTSRSLALSEQAFKIAEAVLVRSGRFVCKLFEGGEIKGFQASVAGRFERVRLFRPQATRKRSREVYLIGMGFTC</sequence>
<feature type="domain" description="Ribosomal RNA methyltransferase FtsJ" evidence="13">
    <location>
        <begin position="20"/>
        <end position="194"/>
    </location>
</feature>
<comment type="catalytic activity">
    <reaction evidence="10 11">
        <text>uridine(2552) in 23S rRNA + S-adenosyl-L-methionine = 2'-O-methyluridine(2552) in 23S rRNA + S-adenosyl-L-homocysteine + H(+)</text>
        <dbReference type="Rhea" id="RHEA:42720"/>
        <dbReference type="Rhea" id="RHEA-COMP:10202"/>
        <dbReference type="Rhea" id="RHEA-COMP:10203"/>
        <dbReference type="ChEBI" id="CHEBI:15378"/>
        <dbReference type="ChEBI" id="CHEBI:57856"/>
        <dbReference type="ChEBI" id="CHEBI:59789"/>
        <dbReference type="ChEBI" id="CHEBI:65315"/>
        <dbReference type="ChEBI" id="CHEBI:74478"/>
        <dbReference type="EC" id="2.1.1.166"/>
    </reaction>
</comment>
<comment type="subcellular location">
    <subcellularLocation>
        <location evidence="11">Cytoplasm</location>
    </subcellularLocation>
</comment>
<evidence type="ECO:0000256" key="3">
    <source>
        <dbReference type="ARBA" id="ARBA00022679"/>
    </source>
</evidence>
<dbReference type="AlphaFoldDB" id="A0A653A2S0"/>
<reference evidence="14" key="1">
    <citation type="submission" date="2018-07" db="EMBL/GenBank/DDBJ databases">
        <authorList>
            <consortium name="Genoscope - CEA"/>
            <person name="William W."/>
        </authorList>
    </citation>
    <scope>NUCLEOTIDE SEQUENCE</scope>
    <source>
        <strain evidence="14">IK1</strain>
    </source>
</reference>
<feature type="active site" description="Proton acceptor" evidence="11 12">
    <location>
        <position position="151"/>
    </location>
</feature>
<dbReference type="PIRSF" id="PIRSF005461">
    <property type="entry name" value="23S_rRNA_mtase"/>
    <property type="match status" value="1"/>
</dbReference>
<dbReference type="HAMAP" id="MF_01547">
    <property type="entry name" value="RNA_methyltr_E"/>
    <property type="match status" value="1"/>
</dbReference>
<keyword evidence="4 11" id="KW-0949">S-adenosyl-L-methionine</keyword>
<keyword evidence="3 11" id="KW-0808">Transferase</keyword>
<name>A0A653A2S0_UNCDX</name>
<feature type="binding site" evidence="11">
    <location>
        <position position="89"/>
    </location>
    <ligand>
        <name>S-adenosyl-L-methionine</name>
        <dbReference type="ChEBI" id="CHEBI:59789"/>
    </ligand>
</feature>
<evidence type="ECO:0000256" key="7">
    <source>
        <dbReference type="ARBA" id="ARBA00041129"/>
    </source>
</evidence>
<dbReference type="GO" id="GO:0005737">
    <property type="term" value="C:cytoplasm"/>
    <property type="evidence" value="ECO:0007669"/>
    <property type="project" value="UniProtKB-SubCell"/>
</dbReference>
<comment type="similarity">
    <text evidence="11">Belongs to the class I-like SAM-binding methyltransferase superfamily. RNA methyltransferase RlmE family.</text>
</comment>
<feature type="binding site" evidence="11">
    <location>
        <position position="51"/>
    </location>
    <ligand>
        <name>S-adenosyl-L-methionine</name>
        <dbReference type="ChEBI" id="CHEBI:59789"/>
    </ligand>
</feature>
<evidence type="ECO:0000256" key="1">
    <source>
        <dbReference type="ARBA" id="ARBA00022552"/>
    </source>
</evidence>
<evidence type="ECO:0000259" key="13">
    <source>
        <dbReference type="Pfam" id="PF01728"/>
    </source>
</evidence>
<evidence type="ECO:0000256" key="9">
    <source>
        <dbReference type="ARBA" id="ARBA00042745"/>
    </source>
</evidence>
<accession>A0A653A2S0</accession>
<evidence type="ECO:0000256" key="10">
    <source>
        <dbReference type="ARBA" id="ARBA00048970"/>
    </source>
</evidence>
<dbReference type="EC" id="2.1.1.166" evidence="6 11"/>
<dbReference type="InterPro" id="IPR029063">
    <property type="entry name" value="SAM-dependent_MTases_sf"/>
</dbReference>
<dbReference type="InterPro" id="IPR015507">
    <property type="entry name" value="rRNA-MeTfrase_E"/>
</dbReference>
<feature type="binding site" evidence="11">
    <location>
        <position position="111"/>
    </location>
    <ligand>
        <name>S-adenosyl-L-methionine</name>
        <dbReference type="ChEBI" id="CHEBI:59789"/>
    </ligand>
</feature>
<protein>
    <recommendedName>
        <fullName evidence="7 11">Ribosomal RNA large subunit methyltransferase E</fullName>
        <ecNumber evidence="6 11">2.1.1.166</ecNumber>
    </recommendedName>
    <alternativeName>
        <fullName evidence="9 11">23S rRNA Um2552 methyltransferase</fullName>
    </alternativeName>
    <alternativeName>
        <fullName evidence="8 11">rRNA (uridine-2'-O-)-methyltransferase</fullName>
    </alternativeName>
</protein>
<evidence type="ECO:0000256" key="6">
    <source>
        <dbReference type="ARBA" id="ARBA00038861"/>
    </source>
</evidence>
<dbReference type="EMBL" id="UPXX01000013">
    <property type="protein sequence ID" value="VBB42326.1"/>
    <property type="molecule type" value="Genomic_DNA"/>
</dbReference>
<evidence type="ECO:0000256" key="12">
    <source>
        <dbReference type="PIRSR" id="PIRSR005461-1"/>
    </source>
</evidence>
<feature type="binding site" evidence="11">
    <location>
        <position position="53"/>
    </location>
    <ligand>
        <name>S-adenosyl-L-methionine</name>
        <dbReference type="ChEBI" id="CHEBI:59789"/>
    </ligand>
</feature>
<evidence type="ECO:0000313" key="14">
    <source>
        <dbReference type="EMBL" id="VBB42326.1"/>
    </source>
</evidence>
<keyword evidence="2 11" id="KW-0489">Methyltransferase</keyword>
<proteinExistence type="inferred from homology"/>
<comment type="function">
    <text evidence="5 11">Specifically methylates the uridine in position 2552 of 23S rRNA at the 2'-O position of the ribose in the fully assembled 50S ribosomal subunit.</text>
</comment>
<evidence type="ECO:0000256" key="4">
    <source>
        <dbReference type="ARBA" id="ARBA00022691"/>
    </source>
</evidence>
<evidence type="ECO:0000256" key="2">
    <source>
        <dbReference type="ARBA" id="ARBA00022603"/>
    </source>
</evidence>